<dbReference type="Gene3D" id="3.90.1720.10">
    <property type="entry name" value="endopeptidase domain like (from Nostoc punctiforme)"/>
    <property type="match status" value="1"/>
</dbReference>
<evidence type="ECO:0000256" key="1">
    <source>
        <dbReference type="ARBA" id="ARBA00007824"/>
    </source>
</evidence>
<dbReference type="GO" id="GO:0070292">
    <property type="term" value="P:N-acylphosphatidylethanolamine metabolic process"/>
    <property type="evidence" value="ECO:0007669"/>
    <property type="project" value="TreeGrafter"/>
</dbReference>
<dbReference type="GO" id="GO:0016410">
    <property type="term" value="F:N-acyltransferase activity"/>
    <property type="evidence" value="ECO:0007669"/>
    <property type="project" value="TreeGrafter"/>
</dbReference>
<keyword evidence="4" id="KW-0443">Lipid metabolism</keyword>
<dbReference type="Pfam" id="PF04970">
    <property type="entry name" value="LRAT"/>
    <property type="match status" value="1"/>
</dbReference>
<protein>
    <submittedName>
        <fullName evidence="6">HRSL1 enzyme</fullName>
    </submittedName>
</protein>
<keyword evidence="3" id="KW-0378">Hydrolase</keyword>
<evidence type="ECO:0000256" key="3">
    <source>
        <dbReference type="ARBA" id="ARBA00022801"/>
    </source>
</evidence>
<keyword evidence="2" id="KW-0808">Transferase</keyword>
<dbReference type="AlphaFoldDB" id="A0A851U4S9"/>
<comment type="caution">
    <text evidence="6">The sequence shown here is derived from an EMBL/GenBank/DDBJ whole genome shotgun (WGS) entry which is preliminary data.</text>
</comment>
<reference evidence="6" key="1">
    <citation type="submission" date="2019-09" db="EMBL/GenBank/DDBJ databases">
        <title>Bird 10,000 Genomes (B10K) Project - Family phase.</title>
        <authorList>
            <person name="Zhang G."/>
        </authorList>
    </citation>
    <scope>NUCLEOTIDE SEQUENCE</scope>
    <source>
        <strain evidence="6">B10K-IZCAS-20218</strain>
        <tissue evidence="6">Blood</tissue>
    </source>
</reference>
<dbReference type="PANTHER" id="PTHR13943">
    <property type="entry name" value="HRAS-LIKE SUPPRESSOR - RELATED"/>
    <property type="match status" value="1"/>
</dbReference>
<dbReference type="PANTHER" id="PTHR13943:SF37">
    <property type="entry name" value="PHOSPHOLIPASE A AND ACYLTRANSFERASE 1"/>
    <property type="match status" value="1"/>
</dbReference>
<gene>
    <name evidence="6" type="primary">Hrasls_2</name>
    <name evidence="6" type="ORF">ELAFOR_R13120</name>
</gene>
<proteinExistence type="inferred from homology"/>
<dbReference type="InterPro" id="IPR051496">
    <property type="entry name" value="H-rev107_PLA/AT"/>
</dbReference>
<evidence type="ECO:0000259" key="5">
    <source>
        <dbReference type="PROSITE" id="PS51934"/>
    </source>
</evidence>
<name>A0A851U4S9_9PASS</name>
<feature type="non-terminal residue" evidence="6">
    <location>
        <position position="122"/>
    </location>
</feature>
<sequence length="122" mass="13983">LAAEMGQKNCHPQPGDLIQIDRTRHQHWALYVGDGYVINLTPAGKGVPVFTRKVKKKLLKEVVGKDKWCINNESDKYYTPLKVEEIIHRAEGYIDKEMAYRGFGSNCERFVKKLRYGGQVSD</sequence>
<dbReference type="GO" id="GO:0008970">
    <property type="term" value="F:phospholipase A1 activity"/>
    <property type="evidence" value="ECO:0007669"/>
    <property type="project" value="TreeGrafter"/>
</dbReference>
<dbReference type="OrthoDB" id="421951at2759"/>
<dbReference type="PROSITE" id="PS51934">
    <property type="entry name" value="LRAT"/>
    <property type="match status" value="1"/>
</dbReference>
<dbReference type="InterPro" id="IPR007053">
    <property type="entry name" value="LRAT_dom"/>
</dbReference>
<evidence type="ECO:0000313" key="6">
    <source>
        <dbReference type="EMBL" id="NXD23012.1"/>
    </source>
</evidence>
<dbReference type="GO" id="GO:0005737">
    <property type="term" value="C:cytoplasm"/>
    <property type="evidence" value="ECO:0007669"/>
    <property type="project" value="TreeGrafter"/>
</dbReference>
<organism evidence="6 7">
    <name type="scientific">Elachura formosa</name>
    <name type="common">spotted wren-babbler</name>
    <dbReference type="NCBI Taxonomy" id="1463973"/>
    <lineage>
        <taxon>Eukaryota</taxon>
        <taxon>Metazoa</taxon>
        <taxon>Chordata</taxon>
        <taxon>Craniata</taxon>
        <taxon>Vertebrata</taxon>
        <taxon>Euteleostomi</taxon>
        <taxon>Archelosauria</taxon>
        <taxon>Archosauria</taxon>
        <taxon>Dinosauria</taxon>
        <taxon>Saurischia</taxon>
        <taxon>Theropoda</taxon>
        <taxon>Coelurosauria</taxon>
        <taxon>Aves</taxon>
        <taxon>Neognathae</taxon>
        <taxon>Neoaves</taxon>
        <taxon>Telluraves</taxon>
        <taxon>Australaves</taxon>
        <taxon>Passeriformes</taxon>
        <taxon>Elachuridae</taxon>
        <taxon>Elachura</taxon>
    </lineage>
</organism>
<accession>A0A851U4S9</accession>
<evidence type="ECO:0000256" key="4">
    <source>
        <dbReference type="ARBA" id="ARBA00023098"/>
    </source>
</evidence>
<evidence type="ECO:0000256" key="2">
    <source>
        <dbReference type="ARBA" id="ARBA00022679"/>
    </source>
</evidence>
<feature type="domain" description="LRAT" evidence="5">
    <location>
        <begin position="17"/>
        <end position="122"/>
    </location>
</feature>
<keyword evidence="7" id="KW-1185">Reference proteome</keyword>
<feature type="non-terminal residue" evidence="6">
    <location>
        <position position="1"/>
    </location>
</feature>
<comment type="similarity">
    <text evidence="1">Belongs to the H-rev107 family.</text>
</comment>
<dbReference type="Proteomes" id="UP000623542">
    <property type="component" value="Unassembled WGS sequence"/>
</dbReference>
<dbReference type="EMBL" id="WBNG01000141">
    <property type="protein sequence ID" value="NXD23012.1"/>
    <property type="molecule type" value="Genomic_DNA"/>
</dbReference>
<evidence type="ECO:0000313" key="7">
    <source>
        <dbReference type="Proteomes" id="UP000623542"/>
    </source>
</evidence>
<dbReference type="GO" id="GO:0004623">
    <property type="term" value="F:phospholipase A2 activity"/>
    <property type="evidence" value="ECO:0007669"/>
    <property type="project" value="TreeGrafter"/>
</dbReference>